<gene>
    <name evidence="1" type="ORF">AAJ76_172000593</name>
</gene>
<accession>A0A0F9Z7M0</accession>
<dbReference type="RefSeq" id="XP_024329666.1">
    <property type="nucleotide sequence ID" value="XM_024474247.1"/>
</dbReference>
<name>A0A0F9Z7M0_9MICR</name>
<keyword evidence="2" id="KW-1185">Reference proteome</keyword>
<sequence length="121" mass="14129">MKVFVLYLLSVYSLNRMIVDSRVGRSEITNGLISLLTLDFKLMDWDSERTTEGCEQRIVKSCEQKIVEGYEQNIVESCEPTEILDDERKVEETLSEKYVRPVLTAIFRAEQLCAVFNFFFK</sequence>
<dbReference type="Proteomes" id="UP000034350">
    <property type="component" value="Unassembled WGS sequence"/>
</dbReference>
<dbReference type="EMBL" id="JPQZ01000172">
    <property type="protein sequence ID" value="KKO73924.1"/>
    <property type="molecule type" value="Genomic_DNA"/>
</dbReference>
<organism evidence="1 2">
    <name type="scientific">Vairimorpha ceranae</name>
    <dbReference type="NCBI Taxonomy" id="40302"/>
    <lineage>
        <taxon>Eukaryota</taxon>
        <taxon>Fungi</taxon>
        <taxon>Fungi incertae sedis</taxon>
        <taxon>Microsporidia</taxon>
        <taxon>Nosematidae</taxon>
        <taxon>Vairimorpha</taxon>
    </lineage>
</organism>
<dbReference type="GeneID" id="36319161"/>
<proteinExistence type="predicted"/>
<dbReference type="AlphaFoldDB" id="A0A0F9Z7M0"/>
<evidence type="ECO:0000313" key="1">
    <source>
        <dbReference type="EMBL" id="KKO73924.1"/>
    </source>
</evidence>
<evidence type="ECO:0000313" key="2">
    <source>
        <dbReference type="Proteomes" id="UP000034350"/>
    </source>
</evidence>
<dbReference type="VEuPathDB" id="MicrosporidiaDB:G9O61_00g013550"/>
<dbReference type="VEuPathDB" id="MicrosporidiaDB:AAJ76_172000593"/>
<protein>
    <submittedName>
        <fullName evidence="1">Uncharacterized protein</fullName>
    </submittedName>
</protein>
<comment type="caution">
    <text evidence="1">The sequence shown here is derived from an EMBL/GenBank/DDBJ whole genome shotgun (WGS) entry which is preliminary data.</text>
</comment>
<reference evidence="1 2" key="1">
    <citation type="journal article" date="2015" name="Environ. Microbiol.">
        <title>Genome analyses suggest the presence of polyploidy and recent human-driven expansions in eight global populations of the honeybee pathogen Nosema ceranae.</title>
        <authorList>
            <person name="Pelin A."/>
            <person name="Selman M."/>
            <person name="Aris-Brosou S."/>
            <person name="Farinelli L."/>
            <person name="Corradi N."/>
        </authorList>
    </citation>
    <scope>NUCLEOTIDE SEQUENCE [LARGE SCALE GENOMIC DNA]</scope>
    <source>
        <strain evidence="1 2">PA08 1199</strain>
    </source>
</reference>